<reference evidence="2" key="1">
    <citation type="journal article" date="2019" name="Int. J. Syst. Evol. Microbiol.">
        <title>The Global Catalogue of Microorganisms (GCM) 10K type strain sequencing project: providing services to taxonomists for standard genome sequencing and annotation.</title>
        <authorList>
            <consortium name="The Broad Institute Genomics Platform"/>
            <consortium name="The Broad Institute Genome Sequencing Center for Infectious Disease"/>
            <person name="Wu L."/>
            <person name="Ma J."/>
        </authorList>
    </citation>
    <scope>NUCLEOTIDE SEQUENCE [LARGE SCALE GENOMIC DNA]</scope>
    <source>
        <strain evidence="2">CGMCC 1.8957</strain>
    </source>
</reference>
<accession>A0ABQ3LGA2</accession>
<gene>
    <name evidence="1" type="ORF">GCM10008023_17570</name>
</gene>
<protein>
    <submittedName>
        <fullName evidence="1">Uncharacterized protein</fullName>
    </submittedName>
</protein>
<sequence>MTAEQHARLWAFVRGESDEISFERWFLAQDDLEVPLGGGLHWNLASADYRDRDVVWELRNSLAQRLEAHEKCKCASIPDLAAIPMGGDGLDERVFATIENVRDHGGDLWWLHLSKCSACGQHWMIAQEERIFDEYFLRRVSKETAKGILEHAWPDEFITYERVLKIGHTFATPCVFVDPMSGSLIWSAHDLQKARPEITVDEIARLLGVTPMNAKHLLQAKGG</sequence>
<keyword evidence="2" id="KW-1185">Reference proteome</keyword>
<proteinExistence type="predicted"/>
<dbReference type="Proteomes" id="UP000652430">
    <property type="component" value="Unassembled WGS sequence"/>
</dbReference>
<dbReference type="EMBL" id="BNAQ01000002">
    <property type="protein sequence ID" value="GHH15128.1"/>
    <property type="molecule type" value="Genomic_DNA"/>
</dbReference>
<name>A0ABQ3LGA2_9SPHN</name>
<dbReference type="RefSeq" id="WP_189675925.1">
    <property type="nucleotide sequence ID" value="NZ_BNAQ01000002.1"/>
</dbReference>
<organism evidence="1 2">
    <name type="scientific">Sphingomonas glacialis</name>
    <dbReference type="NCBI Taxonomy" id="658225"/>
    <lineage>
        <taxon>Bacteria</taxon>
        <taxon>Pseudomonadati</taxon>
        <taxon>Pseudomonadota</taxon>
        <taxon>Alphaproteobacteria</taxon>
        <taxon>Sphingomonadales</taxon>
        <taxon>Sphingomonadaceae</taxon>
        <taxon>Sphingomonas</taxon>
    </lineage>
</organism>
<evidence type="ECO:0000313" key="1">
    <source>
        <dbReference type="EMBL" id="GHH15128.1"/>
    </source>
</evidence>
<comment type="caution">
    <text evidence="1">The sequence shown here is derived from an EMBL/GenBank/DDBJ whole genome shotgun (WGS) entry which is preliminary data.</text>
</comment>
<evidence type="ECO:0000313" key="2">
    <source>
        <dbReference type="Proteomes" id="UP000652430"/>
    </source>
</evidence>